<dbReference type="InterPro" id="IPR025983">
    <property type="entry name" value="Cys_rich_CPCC"/>
</dbReference>
<comment type="caution">
    <text evidence="2">The sequence shown here is derived from an EMBL/GenBank/DDBJ whole genome shotgun (WGS) entry which is preliminary data.</text>
</comment>
<dbReference type="Proteomes" id="UP001597375">
    <property type="component" value="Unassembled WGS sequence"/>
</dbReference>
<sequence>MTFGDPCVGSYEICEVCFWEDDPVQHDDPNYEGGANSPSLTQARENFRLHGRCQPPYDRLSGTIGEFVRDPRWLKNNGANKTQHPTA</sequence>
<evidence type="ECO:0000313" key="3">
    <source>
        <dbReference type="Proteomes" id="UP001597375"/>
    </source>
</evidence>
<keyword evidence="3" id="KW-1185">Reference proteome</keyword>
<organism evidence="2 3">
    <name type="scientific">Luteolibacter algae</name>
    <dbReference type="NCBI Taxonomy" id="454151"/>
    <lineage>
        <taxon>Bacteria</taxon>
        <taxon>Pseudomonadati</taxon>
        <taxon>Verrucomicrobiota</taxon>
        <taxon>Verrucomicrobiia</taxon>
        <taxon>Verrucomicrobiales</taxon>
        <taxon>Verrucomicrobiaceae</taxon>
        <taxon>Luteolibacter</taxon>
    </lineage>
</organism>
<dbReference type="RefSeq" id="WP_386821584.1">
    <property type="nucleotide sequence ID" value="NZ_JBHUIT010000039.1"/>
</dbReference>
<reference evidence="3" key="1">
    <citation type="journal article" date="2019" name="Int. J. Syst. Evol. Microbiol.">
        <title>The Global Catalogue of Microorganisms (GCM) 10K type strain sequencing project: providing services to taxonomists for standard genome sequencing and annotation.</title>
        <authorList>
            <consortium name="The Broad Institute Genomics Platform"/>
            <consortium name="The Broad Institute Genome Sequencing Center for Infectious Disease"/>
            <person name="Wu L."/>
            <person name="Ma J."/>
        </authorList>
    </citation>
    <scope>NUCLEOTIDE SEQUENCE [LARGE SCALE GENOMIC DNA]</scope>
    <source>
        <strain evidence="3">CGMCC 4.7106</strain>
    </source>
</reference>
<feature type="domain" description="Cysteine-rich CPCC" evidence="1">
    <location>
        <begin position="7"/>
        <end position="55"/>
    </location>
</feature>
<name>A0ABW5DC64_9BACT</name>
<proteinExistence type="predicted"/>
<accession>A0ABW5DC64</accession>
<evidence type="ECO:0000259" key="1">
    <source>
        <dbReference type="Pfam" id="PF14206"/>
    </source>
</evidence>
<protein>
    <submittedName>
        <fullName evidence="2">CPCC family cysteine-rich protein</fullName>
    </submittedName>
</protein>
<dbReference type="Pfam" id="PF14206">
    <property type="entry name" value="Cys_rich_CPCC"/>
    <property type="match status" value="1"/>
</dbReference>
<gene>
    <name evidence="2" type="ORF">ACFSSA_15795</name>
</gene>
<dbReference type="EMBL" id="JBHUIT010000039">
    <property type="protein sequence ID" value="MFD2258144.1"/>
    <property type="molecule type" value="Genomic_DNA"/>
</dbReference>
<evidence type="ECO:0000313" key="2">
    <source>
        <dbReference type="EMBL" id="MFD2258144.1"/>
    </source>
</evidence>